<dbReference type="Pfam" id="PF01545">
    <property type="entry name" value="Cation_efflux"/>
    <property type="match status" value="1"/>
</dbReference>
<dbReference type="InterPro" id="IPR027469">
    <property type="entry name" value="Cation_efflux_TMD_sf"/>
</dbReference>
<accession>A0ABT8GB04</accession>
<evidence type="ECO:0000313" key="7">
    <source>
        <dbReference type="EMBL" id="MDN4475864.1"/>
    </source>
</evidence>
<reference evidence="7" key="1">
    <citation type="submission" date="2023-06" db="EMBL/GenBank/DDBJ databases">
        <title>Sysu t00192.</title>
        <authorList>
            <person name="Gao L."/>
            <person name="Fang B.-Z."/>
            <person name="Li W.-J."/>
        </authorList>
    </citation>
    <scope>NUCLEOTIDE SEQUENCE</scope>
    <source>
        <strain evidence="7">SYSU T00192</strain>
    </source>
</reference>
<proteinExistence type="predicted"/>
<dbReference type="RefSeq" id="WP_301133368.1">
    <property type="nucleotide sequence ID" value="NZ_JAUHPW010000005.1"/>
</dbReference>
<keyword evidence="2 5" id="KW-0812">Transmembrane</keyword>
<evidence type="ECO:0000256" key="5">
    <source>
        <dbReference type="SAM" id="Phobius"/>
    </source>
</evidence>
<sequence>MARLDPLRRAVLAVALINLAYAVVEFTVSQLIGSVALVADSIDFLEDGILNLLIFFAAAWPLHRRSRVGHALAIVILVPALVTLVTAVVKILDPTRPETVPLTVTALGALAANLTAAAILARHRHAGGSLARAAWLSARNDALANVAIIASAAIALAWVSGWPDIVVGVGIALLNADAGVKVWRAASKERLEAKQAEA</sequence>
<feature type="transmembrane region" description="Helical" evidence="5">
    <location>
        <begin position="142"/>
        <end position="159"/>
    </location>
</feature>
<dbReference type="Proteomes" id="UP001172728">
    <property type="component" value="Unassembled WGS sequence"/>
</dbReference>
<gene>
    <name evidence="7" type="ORF">QQX09_08335</name>
</gene>
<comment type="caution">
    <text evidence="7">The sequence shown here is derived from an EMBL/GenBank/DDBJ whole genome shotgun (WGS) entry which is preliminary data.</text>
</comment>
<evidence type="ECO:0000256" key="2">
    <source>
        <dbReference type="ARBA" id="ARBA00022692"/>
    </source>
</evidence>
<evidence type="ECO:0000259" key="6">
    <source>
        <dbReference type="Pfam" id="PF01545"/>
    </source>
</evidence>
<evidence type="ECO:0000256" key="4">
    <source>
        <dbReference type="ARBA" id="ARBA00023136"/>
    </source>
</evidence>
<name>A0ABT8GB04_9MICO</name>
<dbReference type="EMBL" id="JAUHPW010000005">
    <property type="protein sequence ID" value="MDN4475864.1"/>
    <property type="molecule type" value="Genomic_DNA"/>
</dbReference>
<keyword evidence="3 5" id="KW-1133">Transmembrane helix</keyword>
<evidence type="ECO:0000313" key="8">
    <source>
        <dbReference type="Proteomes" id="UP001172728"/>
    </source>
</evidence>
<feature type="domain" description="Cation efflux protein transmembrane" evidence="6">
    <location>
        <begin position="12"/>
        <end position="185"/>
    </location>
</feature>
<dbReference type="SUPFAM" id="SSF161111">
    <property type="entry name" value="Cation efflux protein transmembrane domain-like"/>
    <property type="match status" value="1"/>
</dbReference>
<comment type="subcellular location">
    <subcellularLocation>
        <location evidence="1">Membrane</location>
        <topology evidence="1">Multi-pass membrane protein</topology>
    </subcellularLocation>
</comment>
<protein>
    <submittedName>
        <fullName evidence="7">Cation transporter</fullName>
    </submittedName>
</protein>
<evidence type="ECO:0000256" key="3">
    <source>
        <dbReference type="ARBA" id="ARBA00022989"/>
    </source>
</evidence>
<feature type="transmembrane region" description="Helical" evidence="5">
    <location>
        <begin position="32"/>
        <end position="59"/>
    </location>
</feature>
<keyword evidence="4 5" id="KW-0472">Membrane</keyword>
<feature type="transmembrane region" description="Helical" evidence="5">
    <location>
        <begin position="104"/>
        <end position="121"/>
    </location>
</feature>
<dbReference type="InterPro" id="IPR058533">
    <property type="entry name" value="Cation_efflux_TM"/>
</dbReference>
<organism evidence="7 8">
    <name type="scientific">Demequina litoralis</name>
    <dbReference type="NCBI Taxonomy" id="3051660"/>
    <lineage>
        <taxon>Bacteria</taxon>
        <taxon>Bacillati</taxon>
        <taxon>Actinomycetota</taxon>
        <taxon>Actinomycetes</taxon>
        <taxon>Micrococcales</taxon>
        <taxon>Demequinaceae</taxon>
        <taxon>Demequina</taxon>
    </lineage>
</organism>
<feature type="transmembrane region" description="Helical" evidence="5">
    <location>
        <begin position="71"/>
        <end position="92"/>
    </location>
</feature>
<evidence type="ECO:0000256" key="1">
    <source>
        <dbReference type="ARBA" id="ARBA00004141"/>
    </source>
</evidence>
<keyword evidence="8" id="KW-1185">Reference proteome</keyword>
<dbReference type="Gene3D" id="1.20.1510.10">
    <property type="entry name" value="Cation efflux protein transmembrane domain"/>
    <property type="match status" value="1"/>
</dbReference>